<dbReference type="InterPro" id="IPR007298">
    <property type="entry name" value="Cu-R_lipoprotein_NlpE"/>
</dbReference>
<dbReference type="Proteomes" id="UP000198345">
    <property type="component" value="Unassembled WGS sequence"/>
</dbReference>
<organism evidence="1 2">
    <name type="scientific">Flavobacterium hercynium</name>
    <dbReference type="NCBI Taxonomy" id="387094"/>
    <lineage>
        <taxon>Bacteria</taxon>
        <taxon>Pseudomonadati</taxon>
        <taxon>Bacteroidota</taxon>
        <taxon>Flavobacteriia</taxon>
        <taxon>Flavobacteriales</taxon>
        <taxon>Flavobacteriaceae</taxon>
        <taxon>Flavobacterium</taxon>
    </lineage>
</organism>
<comment type="caution">
    <text evidence="1">The sequence shown here is derived from an EMBL/GenBank/DDBJ whole genome shotgun (WGS) entry which is preliminary data.</text>
</comment>
<accession>A0A226H9Z3</accession>
<dbReference type="OrthoDB" id="5348860at2"/>
<gene>
    <name evidence="1" type="ORF">B0A66_12905</name>
</gene>
<protein>
    <submittedName>
        <fullName evidence="1">Copper homeostasis protein</fullName>
    </submittedName>
</protein>
<proteinExistence type="predicted"/>
<keyword evidence="2" id="KW-1185">Reference proteome</keyword>
<evidence type="ECO:0000313" key="1">
    <source>
        <dbReference type="EMBL" id="OXA90461.1"/>
    </source>
</evidence>
<name>A0A226H9Z3_9FLAO</name>
<dbReference type="AlphaFoldDB" id="A0A226H9Z3"/>
<evidence type="ECO:0000313" key="2">
    <source>
        <dbReference type="Proteomes" id="UP000198345"/>
    </source>
</evidence>
<dbReference type="Gene3D" id="2.40.128.640">
    <property type="match status" value="1"/>
</dbReference>
<sequence length="164" mass="18771">MKKIFLILLISSFVFSCNSRRSERVMYAAPLSDMQSSIIADTKSLEETSTYEGVLPCADCAGIQTILKIYHGDGTMESHKFELTTVYKGKSPEKKFFQKGNFNLERGLEQDPNGTIYILNWNLPEEKQLYFGYNAGAPNKLYSLDRKREKNKSDLNYTLTLKEL</sequence>
<reference evidence="1 2" key="1">
    <citation type="submission" date="2016-11" db="EMBL/GenBank/DDBJ databases">
        <title>Whole genomes of Flavobacteriaceae.</title>
        <authorList>
            <person name="Stine C."/>
            <person name="Li C."/>
            <person name="Tadesse D."/>
        </authorList>
    </citation>
    <scope>NUCLEOTIDE SEQUENCE [LARGE SCALE GENOMIC DNA]</scope>
    <source>
        <strain evidence="1 2">DSM 18292</strain>
    </source>
</reference>
<dbReference type="RefSeq" id="WP_089050251.1">
    <property type="nucleotide sequence ID" value="NZ_FXTV01000009.1"/>
</dbReference>
<dbReference type="EMBL" id="MUGW01000025">
    <property type="protein sequence ID" value="OXA90461.1"/>
    <property type="molecule type" value="Genomic_DNA"/>
</dbReference>
<dbReference type="PROSITE" id="PS51257">
    <property type="entry name" value="PROKAR_LIPOPROTEIN"/>
    <property type="match status" value="1"/>
</dbReference>
<dbReference type="Pfam" id="PF04170">
    <property type="entry name" value="NlpE"/>
    <property type="match status" value="1"/>
</dbReference>